<dbReference type="InterPro" id="IPR050154">
    <property type="entry name" value="UbiB_kinase"/>
</dbReference>
<feature type="domain" description="ABC1 atypical kinase-like" evidence="2">
    <location>
        <begin position="158"/>
        <end position="399"/>
    </location>
</feature>
<dbReference type="CDD" id="cd05121">
    <property type="entry name" value="ABC1_ADCK3-like"/>
    <property type="match status" value="1"/>
</dbReference>
<dbReference type="InterPro" id="IPR011009">
    <property type="entry name" value="Kinase-like_dom_sf"/>
</dbReference>
<dbReference type="RefSeq" id="WP_344602549.1">
    <property type="nucleotide sequence ID" value="NZ_BAAAHE010000008.1"/>
</dbReference>
<dbReference type="Pfam" id="PF03109">
    <property type="entry name" value="ABC1"/>
    <property type="match status" value="1"/>
</dbReference>
<name>A0ABN1GGL2_9ACTN</name>
<organism evidence="3 4">
    <name type="scientific">Sporichthya brevicatena</name>
    <dbReference type="NCBI Taxonomy" id="171442"/>
    <lineage>
        <taxon>Bacteria</taxon>
        <taxon>Bacillati</taxon>
        <taxon>Actinomycetota</taxon>
        <taxon>Actinomycetes</taxon>
        <taxon>Sporichthyales</taxon>
        <taxon>Sporichthyaceae</taxon>
        <taxon>Sporichthya</taxon>
    </lineage>
</organism>
<dbReference type="EMBL" id="BAAAHE010000008">
    <property type="protein sequence ID" value="GAA0611128.1"/>
    <property type="molecule type" value="Genomic_DNA"/>
</dbReference>
<dbReference type="InterPro" id="IPR004147">
    <property type="entry name" value="ABC1_dom"/>
</dbReference>
<gene>
    <name evidence="3" type="ORF">GCM10009547_11470</name>
</gene>
<protein>
    <recommendedName>
        <fullName evidence="2">ABC1 atypical kinase-like domain-containing protein</fullName>
    </recommendedName>
</protein>
<accession>A0ABN1GGL2</accession>
<dbReference type="SUPFAM" id="SSF56112">
    <property type="entry name" value="Protein kinase-like (PK-like)"/>
    <property type="match status" value="1"/>
</dbReference>
<dbReference type="Gene3D" id="1.10.510.10">
    <property type="entry name" value="Transferase(Phosphotransferase) domain 1"/>
    <property type="match status" value="1"/>
</dbReference>
<dbReference type="PANTHER" id="PTHR10566:SF113">
    <property type="entry name" value="PROTEIN ACTIVITY OF BC1 COMPLEX KINASE 7, CHLOROPLASTIC"/>
    <property type="match status" value="1"/>
</dbReference>
<proteinExistence type="inferred from homology"/>
<comment type="caution">
    <text evidence="3">The sequence shown here is derived from an EMBL/GenBank/DDBJ whole genome shotgun (WGS) entry which is preliminary data.</text>
</comment>
<evidence type="ECO:0000313" key="3">
    <source>
        <dbReference type="EMBL" id="GAA0611128.1"/>
    </source>
</evidence>
<dbReference type="PANTHER" id="PTHR10566">
    <property type="entry name" value="CHAPERONE-ACTIVITY OF BC1 COMPLEX CABC1 -RELATED"/>
    <property type="match status" value="1"/>
</dbReference>
<evidence type="ECO:0000259" key="2">
    <source>
        <dbReference type="Pfam" id="PF03109"/>
    </source>
</evidence>
<comment type="similarity">
    <text evidence="1">Belongs to the protein kinase superfamily. ADCK protein kinase family.</text>
</comment>
<sequence>MSRGNPAAGGPPPLPDLDVLAVDSEWIRGRDGLVEELALLRRHADVVAPRVRAQARSLAGPRLTPATLVAVVVTFVRFCWFALLGALGEAGSVVRRRVLRTPTGGRGEQPSGRPSAGVRRAQQLVHAGGPAYVKVGQGIATAQGLLPDEWVAAFAWCRDEVPPLPAGEAEKAVEAGLGRPLREVFASFSPEPRAAASIAQVHDAVLLDGTEVVVKVQRPGLRRRFGADFRVMAVLAAVTTKVSKSARMTNAKEILPLSAELVLGELDFRLEALNMIHVAAAGEAAGTGFVRVPRPIPGLITSDVLVMERVDGVPYTAARERYGDAIDGAKLLRLAAAGVLEHALIYGVFHGDLHSGNVLITENGTISLVDYGVCGRIDSRERALLVRMLVASMQQDSRGQVMAAVEMGALPDGADIEAAVAEVEKYQSLMTEFTDASFSQLDLTLITRQMKAMIGSLMKIGFQTPKELALFSRNMLYLQGFAAALAPEANMLAELEALLAHMTGKYPVELTTIMMGALIRPAAPPAAESREAAVES</sequence>
<keyword evidence="4" id="KW-1185">Reference proteome</keyword>
<evidence type="ECO:0000313" key="4">
    <source>
        <dbReference type="Proteomes" id="UP001500957"/>
    </source>
</evidence>
<dbReference type="Proteomes" id="UP001500957">
    <property type="component" value="Unassembled WGS sequence"/>
</dbReference>
<evidence type="ECO:0000256" key="1">
    <source>
        <dbReference type="ARBA" id="ARBA00009670"/>
    </source>
</evidence>
<reference evidence="3 4" key="1">
    <citation type="journal article" date="2019" name="Int. J. Syst. Evol. Microbiol.">
        <title>The Global Catalogue of Microorganisms (GCM) 10K type strain sequencing project: providing services to taxonomists for standard genome sequencing and annotation.</title>
        <authorList>
            <consortium name="The Broad Institute Genomics Platform"/>
            <consortium name="The Broad Institute Genome Sequencing Center for Infectious Disease"/>
            <person name="Wu L."/>
            <person name="Ma J."/>
        </authorList>
    </citation>
    <scope>NUCLEOTIDE SEQUENCE [LARGE SCALE GENOMIC DNA]</scope>
    <source>
        <strain evidence="3 4">JCM 10671</strain>
    </source>
</reference>